<evidence type="ECO:0000313" key="1">
    <source>
        <dbReference type="EMBL" id="KRZ61907.1"/>
    </source>
</evidence>
<proteinExistence type="predicted"/>
<comment type="caution">
    <text evidence="1">The sequence shown here is derived from an EMBL/GenBank/DDBJ whole genome shotgun (WGS) entry which is preliminary data.</text>
</comment>
<evidence type="ECO:0000313" key="2">
    <source>
        <dbReference type="Proteomes" id="UP000054721"/>
    </source>
</evidence>
<name>A0A0V1LR06_9BILA</name>
<keyword evidence="2" id="KW-1185">Reference proteome</keyword>
<dbReference type="EMBL" id="JYDW01000013">
    <property type="protein sequence ID" value="KRZ61907.1"/>
    <property type="molecule type" value="Genomic_DNA"/>
</dbReference>
<dbReference type="STRING" id="6335.A0A0V1LR06"/>
<gene>
    <name evidence="1" type="ORF">T02_5740</name>
</gene>
<dbReference type="Proteomes" id="UP000054721">
    <property type="component" value="Unassembled WGS sequence"/>
</dbReference>
<protein>
    <submittedName>
        <fullName evidence="1">Uncharacterized protein</fullName>
    </submittedName>
</protein>
<sequence length="102" mass="11450">MWKAHFPACPKNFLITRSCCEESQYFNKELKIEQTCSSCASIGKYLRMVRLTGRMKNGKIVPKPPTSTSLLQFSFESGLLVASSNVLNANPRAVLDILMDTF</sequence>
<reference evidence="1 2" key="1">
    <citation type="submission" date="2015-05" db="EMBL/GenBank/DDBJ databases">
        <title>Evolution of Trichinella species and genotypes.</title>
        <authorList>
            <person name="Korhonen P.K."/>
            <person name="Edoardo P."/>
            <person name="Giuseppe L.R."/>
            <person name="Gasser R.B."/>
        </authorList>
    </citation>
    <scope>NUCLEOTIDE SEQUENCE [LARGE SCALE GENOMIC DNA]</scope>
    <source>
        <strain evidence="1">ISS10</strain>
    </source>
</reference>
<accession>A0A0V1LR06</accession>
<dbReference type="AlphaFoldDB" id="A0A0V1LR06"/>
<organism evidence="1 2">
    <name type="scientific">Trichinella nativa</name>
    <dbReference type="NCBI Taxonomy" id="6335"/>
    <lineage>
        <taxon>Eukaryota</taxon>
        <taxon>Metazoa</taxon>
        <taxon>Ecdysozoa</taxon>
        <taxon>Nematoda</taxon>
        <taxon>Enoplea</taxon>
        <taxon>Dorylaimia</taxon>
        <taxon>Trichinellida</taxon>
        <taxon>Trichinellidae</taxon>
        <taxon>Trichinella</taxon>
    </lineage>
</organism>